<sequence>MFEDVQKIKSRKRPLIQDISSEVTQKENSEYKPIEKKLRQSQKVCLRCLAGEAGHITHVLSEVAA</sequence>
<keyword evidence="2" id="KW-1185">Reference proteome</keyword>
<dbReference type="EMBL" id="UZAF01017353">
    <property type="protein sequence ID" value="VDO40800.1"/>
    <property type="molecule type" value="Genomic_DNA"/>
</dbReference>
<dbReference type="AlphaFoldDB" id="A0A0N4WIA3"/>
<protein>
    <submittedName>
        <fullName evidence="3">Transposase</fullName>
    </submittedName>
</protein>
<evidence type="ECO:0000313" key="3">
    <source>
        <dbReference type="WBParaSite" id="HPLM_0001067501-mRNA-1"/>
    </source>
</evidence>
<dbReference type="WBParaSite" id="HPLM_0001067501-mRNA-1">
    <property type="protein sequence ID" value="HPLM_0001067501-mRNA-1"/>
    <property type="gene ID" value="HPLM_0001067501"/>
</dbReference>
<name>A0A0N4WIA3_HAEPC</name>
<accession>A0A0N4WIA3</accession>
<gene>
    <name evidence="1" type="ORF">HPLM_LOCUS10667</name>
</gene>
<dbReference type="Proteomes" id="UP000268014">
    <property type="component" value="Unassembled WGS sequence"/>
</dbReference>
<reference evidence="3" key="1">
    <citation type="submission" date="2017-02" db="UniProtKB">
        <authorList>
            <consortium name="WormBaseParasite"/>
        </authorList>
    </citation>
    <scope>IDENTIFICATION</scope>
</reference>
<reference evidence="1 2" key="2">
    <citation type="submission" date="2018-11" db="EMBL/GenBank/DDBJ databases">
        <authorList>
            <consortium name="Pathogen Informatics"/>
        </authorList>
    </citation>
    <scope>NUCLEOTIDE SEQUENCE [LARGE SCALE GENOMIC DNA]</scope>
    <source>
        <strain evidence="1 2">MHpl1</strain>
    </source>
</reference>
<evidence type="ECO:0000313" key="2">
    <source>
        <dbReference type="Proteomes" id="UP000268014"/>
    </source>
</evidence>
<organism evidence="3">
    <name type="scientific">Haemonchus placei</name>
    <name type="common">Barber's pole worm</name>
    <dbReference type="NCBI Taxonomy" id="6290"/>
    <lineage>
        <taxon>Eukaryota</taxon>
        <taxon>Metazoa</taxon>
        <taxon>Ecdysozoa</taxon>
        <taxon>Nematoda</taxon>
        <taxon>Chromadorea</taxon>
        <taxon>Rhabditida</taxon>
        <taxon>Rhabditina</taxon>
        <taxon>Rhabditomorpha</taxon>
        <taxon>Strongyloidea</taxon>
        <taxon>Trichostrongylidae</taxon>
        <taxon>Haemonchus</taxon>
    </lineage>
</organism>
<dbReference type="OrthoDB" id="5955292at2759"/>
<proteinExistence type="predicted"/>
<dbReference type="OMA" id="EAGHITH"/>
<evidence type="ECO:0000313" key="1">
    <source>
        <dbReference type="EMBL" id="VDO40800.1"/>
    </source>
</evidence>